<reference evidence="1 2" key="1">
    <citation type="submission" date="2019-11" db="EMBL/GenBank/DDBJ databases">
        <title>Complete genome sequence of Corynebacterium kalinowskii 1959, a novel Corynebacterium species isolated from soil of a small paddock in Vilsendorf, Germany.</title>
        <authorList>
            <person name="Schaffert L."/>
            <person name="Ruwe M."/>
            <person name="Milse J."/>
            <person name="Hanuschka K."/>
            <person name="Ortseifen V."/>
            <person name="Droste J."/>
            <person name="Brandt D."/>
            <person name="Schlueter L."/>
            <person name="Kutter Y."/>
            <person name="Vinke S."/>
            <person name="Viehoefer P."/>
            <person name="Jacob L."/>
            <person name="Luebke N.-C."/>
            <person name="Schulte-Berndt E."/>
            <person name="Hain C."/>
            <person name="Linder M."/>
            <person name="Schmidt P."/>
            <person name="Wollenschlaeger L."/>
            <person name="Luttermann T."/>
            <person name="Thieme E."/>
            <person name="Hassa J."/>
            <person name="Haak M."/>
            <person name="Wittchen M."/>
            <person name="Mentz A."/>
            <person name="Persicke M."/>
            <person name="Busche T."/>
            <person name="Ruckert C."/>
        </authorList>
    </citation>
    <scope>NUCLEOTIDE SEQUENCE [LARGE SCALE GENOMIC DNA]</scope>
    <source>
        <strain evidence="1 2">2039</strain>
    </source>
</reference>
<name>A0A6B8W3U4_9CORY</name>
<organism evidence="1 2">
    <name type="scientific">Corynebacterium occultum</name>
    <dbReference type="NCBI Taxonomy" id="2675219"/>
    <lineage>
        <taxon>Bacteria</taxon>
        <taxon>Bacillati</taxon>
        <taxon>Actinomycetota</taxon>
        <taxon>Actinomycetes</taxon>
        <taxon>Mycobacteriales</taxon>
        <taxon>Corynebacteriaceae</taxon>
        <taxon>Corynebacterium</taxon>
    </lineage>
</organism>
<protein>
    <recommendedName>
        <fullName evidence="3">DUF4194 domain-containing protein</fullName>
    </recommendedName>
</protein>
<dbReference type="AlphaFoldDB" id="A0A6B8W3U4"/>
<gene>
    <name evidence="1" type="ORF">COCCU_06245</name>
</gene>
<dbReference type="EMBL" id="CP046455">
    <property type="protein sequence ID" value="QGU07191.1"/>
    <property type="molecule type" value="Genomic_DNA"/>
</dbReference>
<proteinExistence type="predicted"/>
<dbReference type="InterPro" id="IPR025449">
    <property type="entry name" value="JetB"/>
</dbReference>
<keyword evidence="2" id="KW-1185">Reference proteome</keyword>
<accession>A0A6B8W3U4</accession>
<evidence type="ECO:0000313" key="2">
    <source>
        <dbReference type="Proteomes" id="UP000424462"/>
    </source>
</evidence>
<dbReference type="Proteomes" id="UP000424462">
    <property type="component" value="Chromosome"/>
</dbReference>
<dbReference type="KEGG" id="cok:COCCU_06245"/>
<sequence>MPDFFAPFDDDNLEFDIEDGADSAALGNEEHARHPLDWTGVASGDRSTFTPEQRLAIRGLLHGPFISGAQDKDMYHEVLRSVGAFRAFLGNLMVELVIDEVGEIAYLRDWELLPEGAPSLFRRSPLTHIQTAIVLNLRKKLAHTISGERTIVDANHVFEETLPYQQNRGTDRSKQRTDFDSAWKSLTSRGVVKSTPLAGRWEVSPVLASVFSAEEIAAVHQSYSEMLEQMTPMDTTVVDELMESDDE</sequence>
<evidence type="ECO:0008006" key="3">
    <source>
        <dbReference type="Google" id="ProtNLM"/>
    </source>
</evidence>
<dbReference type="RefSeq" id="WP_156230707.1">
    <property type="nucleotide sequence ID" value="NZ_CP046455.1"/>
</dbReference>
<dbReference type="Pfam" id="PF13835">
    <property type="entry name" value="DUF4194"/>
    <property type="match status" value="1"/>
</dbReference>
<evidence type="ECO:0000313" key="1">
    <source>
        <dbReference type="EMBL" id="QGU07191.1"/>
    </source>
</evidence>